<proteinExistence type="predicted"/>
<dbReference type="WBParaSite" id="Csp11.Scaffold629.g14640.t1">
    <property type="protein sequence ID" value="Csp11.Scaffold629.g14640.t1"/>
    <property type="gene ID" value="Csp11.Scaffold629.g14640"/>
</dbReference>
<organism evidence="1 2">
    <name type="scientific">Caenorhabditis tropicalis</name>
    <dbReference type="NCBI Taxonomy" id="1561998"/>
    <lineage>
        <taxon>Eukaryota</taxon>
        <taxon>Metazoa</taxon>
        <taxon>Ecdysozoa</taxon>
        <taxon>Nematoda</taxon>
        <taxon>Chromadorea</taxon>
        <taxon>Rhabditida</taxon>
        <taxon>Rhabditina</taxon>
        <taxon>Rhabditomorpha</taxon>
        <taxon>Rhabditoidea</taxon>
        <taxon>Rhabditidae</taxon>
        <taxon>Peloderinae</taxon>
        <taxon>Caenorhabditis</taxon>
    </lineage>
</organism>
<keyword evidence="1" id="KW-1185">Reference proteome</keyword>
<protein>
    <submittedName>
        <fullName evidence="2">FBA_2 domain-containing protein</fullName>
    </submittedName>
</protein>
<evidence type="ECO:0000313" key="1">
    <source>
        <dbReference type="Proteomes" id="UP000095282"/>
    </source>
</evidence>
<dbReference type="Proteomes" id="UP000095282">
    <property type="component" value="Unplaced"/>
</dbReference>
<sequence length="99" mass="11589">MNCFLRSWANGRHPRLRKLDLEMAEYELLWLMDGLDATLVERETYRPFVVSEGETELIGDSWDIRGDRIASIYNFDETGPSSSFSMVVWPDFEGNMYEL</sequence>
<accession>A0A1I7U430</accession>
<name>A0A1I7U430_9PELO</name>
<dbReference type="AlphaFoldDB" id="A0A1I7U430"/>
<evidence type="ECO:0000313" key="2">
    <source>
        <dbReference type="WBParaSite" id="Csp11.Scaffold629.g14640.t1"/>
    </source>
</evidence>
<reference evidence="2" key="1">
    <citation type="submission" date="2016-11" db="UniProtKB">
        <authorList>
            <consortium name="WormBaseParasite"/>
        </authorList>
    </citation>
    <scope>IDENTIFICATION</scope>
</reference>